<dbReference type="RefSeq" id="WP_134827218.1">
    <property type="nucleotide sequence ID" value="NZ_SPDQ01000017.1"/>
</dbReference>
<name>A0A4Y8VEJ2_9PSED</name>
<proteinExistence type="predicted"/>
<dbReference type="Proteomes" id="UP000297555">
    <property type="component" value="Unassembled WGS sequence"/>
</dbReference>
<comment type="caution">
    <text evidence="1">The sequence shown here is derived from an EMBL/GenBank/DDBJ whole genome shotgun (WGS) entry which is preliminary data.</text>
</comment>
<accession>A0A4Y8VEJ2</accession>
<reference evidence="1 2" key="1">
    <citation type="submission" date="2019-03" db="EMBL/GenBank/DDBJ databases">
        <title>Draft genome sequence of humic substances-degrading Pseudomonas kribbensis CHA-19 from forest soil.</title>
        <authorList>
            <person name="Kim D."/>
        </authorList>
    </citation>
    <scope>NUCLEOTIDE SEQUENCE [LARGE SCALE GENOMIC DNA]</scope>
    <source>
        <strain evidence="1 2">CHA-19</strain>
    </source>
</reference>
<evidence type="ECO:0000313" key="2">
    <source>
        <dbReference type="Proteomes" id="UP000297555"/>
    </source>
</evidence>
<dbReference type="AlphaFoldDB" id="A0A4Y8VEJ2"/>
<organism evidence="1 2">
    <name type="scientific">Pseudomonas kribbensis</name>
    <dbReference type="NCBI Taxonomy" id="1628086"/>
    <lineage>
        <taxon>Bacteria</taxon>
        <taxon>Pseudomonadati</taxon>
        <taxon>Pseudomonadota</taxon>
        <taxon>Gammaproteobacteria</taxon>
        <taxon>Pseudomonadales</taxon>
        <taxon>Pseudomonadaceae</taxon>
        <taxon>Pseudomonas</taxon>
    </lineage>
</organism>
<dbReference type="OrthoDB" id="2081179at2"/>
<gene>
    <name evidence="1" type="ORF">E4J90_16485</name>
</gene>
<evidence type="ECO:0008006" key="3">
    <source>
        <dbReference type="Google" id="ProtNLM"/>
    </source>
</evidence>
<protein>
    <recommendedName>
        <fullName evidence="3">HNH endonuclease</fullName>
    </recommendedName>
</protein>
<evidence type="ECO:0000313" key="1">
    <source>
        <dbReference type="EMBL" id="TFH79418.1"/>
    </source>
</evidence>
<sequence>MRDEICYYCGEKSSTKEHIPPECFFPKGRKVELFTVPACEKHNNAKSKDDEYVKVLLTTSADLMLRKDLSYVIDKSERALERSPAFKATVLDDPEPALVIFPCGTSIPSTSHKIDISRLLNFFNSFARGLFYHHEEKVWKGSVEVALHFLLRPDAEEEDQLMNDELLEHYDRANSHGLNKNVFYYNFVTVFDDAPPSKILMYILCVCLFDKFKVSLILAPGPDLY</sequence>
<dbReference type="EMBL" id="SPDQ01000017">
    <property type="protein sequence ID" value="TFH79418.1"/>
    <property type="molecule type" value="Genomic_DNA"/>
</dbReference>